<keyword evidence="6 18" id="KW-0812">Transmembrane</keyword>
<dbReference type="SUPFAM" id="SSF52058">
    <property type="entry name" value="L domain-like"/>
    <property type="match status" value="1"/>
</dbReference>
<dbReference type="Gene3D" id="3.80.10.10">
    <property type="entry name" value="Ribonuclease Inhibitor"/>
    <property type="match status" value="1"/>
</dbReference>
<dbReference type="FunFam" id="3.80.10.10:FF:000275">
    <property type="entry name" value="Leucine-rich repeat receptor-like protein kinase"/>
    <property type="match status" value="1"/>
</dbReference>
<organism evidence="21">
    <name type="scientific">Pohlia nutans</name>
    <dbReference type="NCBI Taxonomy" id="140635"/>
    <lineage>
        <taxon>Eukaryota</taxon>
        <taxon>Viridiplantae</taxon>
        <taxon>Streptophyta</taxon>
        <taxon>Embryophyta</taxon>
        <taxon>Bryophyta</taxon>
        <taxon>Bryophytina</taxon>
        <taxon>Bryopsida</taxon>
        <taxon>Bryidae</taxon>
        <taxon>Bryanae</taxon>
        <taxon>Bryales</taxon>
        <taxon>Mniaceae</taxon>
        <taxon>Pohlia</taxon>
    </lineage>
</organism>
<dbReference type="InterPro" id="IPR001245">
    <property type="entry name" value="Ser-Thr/Tyr_kinase_cat_dom"/>
</dbReference>
<dbReference type="Pfam" id="PF00560">
    <property type="entry name" value="LRR_1"/>
    <property type="match status" value="1"/>
</dbReference>
<evidence type="ECO:0000256" key="16">
    <source>
        <dbReference type="ARBA" id="ARBA00047899"/>
    </source>
</evidence>
<keyword evidence="9" id="KW-0547">Nucleotide-binding</keyword>
<keyword evidence="10 21" id="KW-0418">Kinase</keyword>
<evidence type="ECO:0000256" key="18">
    <source>
        <dbReference type="SAM" id="Phobius"/>
    </source>
</evidence>
<evidence type="ECO:0000256" key="12">
    <source>
        <dbReference type="ARBA" id="ARBA00022989"/>
    </source>
</evidence>
<evidence type="ECO:0000256" key="4">
    <source>
        <dbReference type="ARBA" id="ARBA00022614"/>
    </source>
</evidence>
<feature type="signal peptide" evidence="19">
    <location>
        <begin position="1"/>
        <end position="23"/>
    </location>
</feature>
<evidence type="ECO:0000256" key="10">
    <source>
        <dbReference type="ARBA" id="ARBA00022777"/>
    </source>
</evidence>
<dbReference type="Pfam" id="PF13855">
    <property type="entry name" value="LRR_8"/>
    <property type="match status" value="1"/>
</dbReference>
<evidence type="ECO:0000256" key="19">
    <source>
        <dbReference type="SAM" id="SignalP"/>
    </source>
</evidence>
<dbReference type="PANTHER" id="PTHR48006:SF87">
    <property type="entry name" value="INACTIVE LRR RECEPTOR-LIKE SERINE_THREONINE-PROTEIN KINASE BIR2"/>
    <property type="match status" value="1"/>
</dbReference>
<dbReference type="GO" id="GO:0005524">
    <property type="term" value="F:ATP binding"/>
    <property type="evidence" value="ECO:0007669"/>
    <property type="project" value="UniProtKB-KW"/>
</dbReference>
<dbReference type="SUPFAM" id="SSF56112">
    <property type="entry name" value="Protein kinase-like (PK-like)"/>
    <property type="match status" value="1"/>
</dbReference>
<keyword evidence="4" id="KW-0433">Leucine-rich repeat</keyword>
<feature type="chain" id="PRO_5012613970" description="non-specific serine/threonine protein kinase" evidence="19">
    <location>
        <begin position="24"/>
        <end position="616"/>
    </location>
</feature>
<dbReference type="Pfam" id="PF07714">
    <property type="entry name" value="PK_Tyr_Ser-Thr"/>
    <property type="match status" value="1"/>
</dbReference>
<dbReference type="FunFam" id="3.30.200.20:FF:000428">
    <property type="entry name" value="Inactive LRR receptor-like serine/threonine-protein kinase BIR2"/>
    <property type="match status" value="1"/>
</dbReference>
<feature type="domain" description="Protein kinase" evidence="20">
    <location>
        <begin position="307"/>
        <end position="590"/>
    </location>
</feature>
<evidence type="ECO:0000256" key="15">
    <source>
        <dbReference type="ARBA" id="ARBA00023180"/>
    </source>
</evidence>
<evidence type="ECO:0000256" key="2">
    <source>
        <dbReference type="ARBA" id="ARBA00012513"/>
    </source>
</evidence>
<dbReference type="GO" id="GO:0016020">
    <property type="term" value="C:membrane"/>
    <property type="evidence" value="ECO:0007669"/>
    <property type="project" value="UniProtKB-SubCell"/>
</dbReference>
<dbReference type="GO" id="GO:0004674">
    <property type="term" value="F:protein serine/threonine kinase activity"/>
    <property type="evidence" value="ECO:0007669"/>
    <property type="project" value="UniProtKB-KW"/>
</dbReference>
<protein>
    <recommendedName>
        <fullName evidence="2">non-specific serine/threonine protein kinase</fullName>
        <ecNumber evidence="2">2.7.11.1</ecNumber>
    </recommendedName>
</protein>
<evidence type="ECO:0000256" key="8">
    <source>
        <dbReference type="ARBA" id="ARBA00022737"/>
    </source>
</evidence>
<keyword evidence="13 18" id="KW-0472">Membrane</keyword>
<evidence type="ECO:0000256" key="14">
    <source>
        <dbReference type="ARBA" id="ARBA00023170"/>
    </source>
</evidence>
<dbReference type="PANTHER" id="PTHR48006">
    <property type="entry name" value="LEUCINE-RICH REPEAT-CONTAINING PROTEIN DDB_G0281931-RELATED"/>
    <property type="match status" value="1"/>
</dbReference>
<evidence type="ECO:0000256" key="11">
    <source>
        <dbReference type="ARBA" id="ARBA00022840"/>
    </source>
</evidence>
<dbReference type="InterPro" id="IPR051824">
    <property type="entry name" value="LRR_Rcpt-Like_S/T_Kinase"/>
</dbReference>
<evidence type="ECO:0000256" key="9">
    <source>
        <dbReference type="ARBA" id="ARBA00022741"/>
    </source>
</evidence>
<keyword evidence="12 18" id="KW-1133">Transmembrane helix</keyword>
<comment type="catalytic activity">
    <reaction evidence="17">
        <text>L-seryl-[protein] + ATP = O-phospho-L-seryl-[protein] + ADP + H(+)</text>
        <dbReference type="Rhea" id="RHEA:17989"/>
        <dbReference type="Rhea" id="RHEA-COMP:9863"/>
        <dbReference type="Rhea" id="RHEA-COMP:11604"/>
        <dbReference type="ChEBI" id="CHEBI:15378"/>
        <dbReference type="ChEBI" id="CHEBI:29999"/>
        <dbReference type="ChEBI" id="CHEBI:30616"/>
        <dbReference type="ChEBI" id="CHEBI:83421"/>
        <dbReference type="ChEBI" id="CHEBI:456216"/>
        <dbReference type="EC" id="2.7.11.1"/>
    </reaction>
</comment>
<proteinExistence type="evidence at transcript level"/>
<keyword evidence="8" id="KW-0677">Repeat</keyword>
<dbReference type="AlphaFoldDB" id="A0A1P8DYZ6"/>
<gene>
    <name evidence="21" type="primary">LRR-RLK51</name>
</gene>
<evidence type="ECO:0000256" key="17">
    <source>
        <dbReference type="ARBA" id="ARBA00048679"/>
    </source>
</evidence>
<evidence type="ECO:0000256" key="6">
    <source>
        <dbReference type="ARBA" id="ARBA00022692"/>
    </source>
</evidence>
<feature type="transmembrane region" description="Helical" evidence="18">
    <location>
        <begin position="228"/>
        <end position="256"/>
    </location>
</feature>
<dbReference type="PROSITE" id="PS50011">
    <property type="entry name" value="PROTEIN_KINASE_DOM"/>
    <property type="match status" value="1"/>
</dbReference>
<sequence>MAALLIQICCLGLVLLQVATSQAQRDDLSCLLKFKASVGDPEGHLLTWTNATTSPRSICTWYGVTCYGNMAPPVYFIKLSGSRLNGSFPQGLKGCNALTRLDLSDNSFTGPIPSKLCSDLPNLVDLDLSRNKIQGNIPPNLAECKFMNDILLNNNELSGPIPEQIGYLNRLQRFDVSSNRLEGLIPATFVDRQFENRSGFDASSFLNNTSLCGKPLKNKCKKLPAKGAGAGVIVGGAVGSAVAVLAVGAIIFCYIIKRTNKKTATILRDESKWASRIKAPKTVTVSMFANPLVKIRLSDLMDATNGFNKDNIVSTTRSGVVYRGDFPDGSVMAIKRLQGSVHTDRQFRAEMETLGELHHRNLVPLLGYCVVGQERLLVYKHMINGSLHYRLHDAFEKEPLDWKTRLKIAIGAARGFAWLHHSCNPRIIHRNVSSNCILLDEDFEPRITDFGLARLMNPVDTHISTFVNGDFGDVGYVAPEYVRTLVATMRGDVYSFGVVLLELVTTQKPVEVVVDRDFKGTLVDWVAMLSSSGAMADALDASLRGKGVDEEMLQVLKIGWSCVNATARERPSMYEICGLLRAVGQRYSFSNDDYDDFPDELQESERRDNKLIVSVT</sequence>
<reference evidence="21" key="1">
    <citation type="submission" date="2016-04" db="EMBL/GenBank/DDBJ databases">
        <authorList>
            <person name="Evans L.H."/>
            <person name="Alamgir A."/>
            <person name="Owens N."/>
            <person name="Weber N.D."/>
            <person name="Virtaneva K."/>
            <person name="Barbian K."/>
            <person name="Babar A."/>
            <person name="Rosenke K."/>
        </authorList>
    </citation>
    <scope>NUCLEOTIDE SEQUENCE</scope>
    <source>
        <strain evidence="21">Antarctic moss No.L</strain>
    </source>
</reference>
<dbReference type="EC" id="2.7.11.1" evidence="2"/>
<evidence type="ECO:0000256" key="1">
    <source>
        <dbReference type="ARBA" id="ARBA00004167"/>
    </source>
</evidence>
<evidence type="ECO:0000259" key="20">
    <source>
        <dbReference type="PROSITE" id="PS50011"/>
    </source>
</evidence>
<keyword evidence="14 21" id="KW-0675">Receptor</keyword>
<keyword evidence="11" id="KW-0067">ATP-binding</keyword>
<accession>A0A1P8DYZ6</accession>
<keyword evidence="15" id="KW-0325">Glycoprotein</keyword>
<keyword evidence="5" id="KW-0808">Transferase</keyword>
<dbReference type="Gene3D" id="3.30.200.20">
    <property type="entry name" value="Phosphorylase Kinase, domain 1"/>
    <property type="match status" value="1"/>
</dbReference>
<dbReference type="InterPro" id="IPR013210">
    <property type="entry name" value="LRR_N_plant-typ"/>
</dbReference>
<keyword evidence="7 19" id="KW-0732">Signal</keyword>
<dbReference type="InterPro" id="IPR032675">
    <property type="entry name" value="LRR_dom_sf"/>
</dbReference>
<evidence type="ECO:0000256" key="3">
    <source>
        <dbReference type="ARBA" id="ARBA00022527"/>
    </source>
</evidence>
<comment type="catalytic activity">
    <reaction evidence="16">
        <text>L-threonyl-[protein] + ATP = O-phospho-L-threonyl-[protein] + ADP + H(+)</text>
        <dbReference type="Rhea" id="RHEA:46608"/>
        <dbReference type="Rhea" id="RHEA-COMP:11060"/>
        <dbReference type="Rhea" id="RHEA-COMP:11605"/>
        <dbReference type="ChEBI" id="CHEBI:15378"/>
        <dbReference type="ChEBI" id="CHEBI:30013"/>
        <dbReference type="ChEBI" id="CHEBI:30616"/>
        <dbReference type="ChEBI" id="CHEBI:61977"/>
        <dbReference type="ChEBI" id="CHEBI:456216"/>
        <dbReference type="EC" id="2.7.11.1"/>
    </reaction>
</comment>
<evidence type="ECO:0000256" key="5">
    <source>
        <dbReference type="ARBA" id="ARBA00022679"/>
    </source>
</evidence>
<dbReference type="InterPro" id="IPR001611">
    <property type="entry name" value="Leu-rich_rpt"/>
</dbReference>
<evidence type="ECO:0000256" key="13">
    <source>
        <dbReference type="ARBA" id="ARBA00023136"/>
    </source>
</evidence>
<dbReference type="InterPro" id="IPR011009">
    <property type="entry name" value="Kinase-like_dom_sf"/>
</dbReference>
<name>A0A1P8DYZ6_9BRYO</name>
<evidence type="ECO:0000313" key="21">
    <source>
        <dbReference type="EMBL" id="APU94879.1"/>
    </source>
</evidence>
<keyword evidence="3" id="KW-0723">Serine/threonine-protein kinase</keyword>
<dbReference type="EMBL" id="KX159275">
    <property type="protein sequence ID" value="APU94879.1"/>
    <property type="molecule type" value="mRNA"/>
</dbReference>
<evidence type="ECO:0000256" key="7">
    <source>
        <dbReference type="ARBA" id="ARBA00022729"/>
    </source>
</evidence>
<comment type="subcellular location">
    <subcellularLocation>
        <location evidence="1">Membrane</location>
        <topology evidence="1">Single-pass membrane protein</topology>
    </subcellularLocation>
</comment>
<dbReference type="Pfam" id="PF08263">
    <property type="entry name" value="LRRNT_2"/>
    <property type="match status" value="1"/>
</dbReference>
<dbReference type="Gene3D" id="1.10.510.10">
    <property type="entry name" value="Transferase(Phosphotransferase) domain 1"/>
    <property type="match status" value="1"/>
</dbReference>
<dbReference type="FunFam" id="1.10.510.10:FF:000309">
    <property type="entry name" value="Leucine-rich repeat receptor-like protein kinase"/>
    <property type="match status" value="1"/>
</dbReference>
<dbReference type="InterPro" id="IPR000719">
    <property type="entry name" value="Prot_kinase_dom"/>
</dbReference>